<proteinExistence type="predicted"/>
<accession>A0A6C0EDY0</accession>
<evidence type="ECO:0000313" key="1">
    <source>
        <dbReference type="EMBL" id="QHT26942.1"/>
    </source>
</evidence>
<dbReference type="EMBL" id="MN739805">
    <property type="protein sequence ID" value="QHT26942.1"/>
    <property type="molecule type" value="Genomic_DNA"/>
</dbReference>
<dbReference type="AlphaFoldDB" id="A0A6C0EDY0"/>
<sequence length="211" mass="25364">MLNHTCYNQWFNELPADIKNIINMLFTELNKYPIMSWRKEWIDKTYKTLKNNLSFIVNECVYILEIDLISSLIILIKQIINEILINTYKQKQVLLTVDLQCVLVNLLLNNSNLIDQNNKHILIQLSYINNYNCINYYNTYIQNNDFKNQNQYCFCCHQYLSDHINNKKIFSQEHIYNYTADLLRNMNLNSILNILNECNIHLFERYTLLIS</sequence>
<organism evidence="1">
    <name type="scientific">viral metagenome</name>
    <dbReference type="NCBI Taxonomy" id="1070528"/>
    <lineage>
        <taxon>unclassified sequences</taxon>
        <taxon>metagenomes</taxon>
        <taxon>organismal metagenomes</taxon>
    </lineage>
</organism>
<reference evidence="1" key="1">
    <citation type="journal article" date="2020" name="Nature">
        <title>Giant virus diversity and host interactions through global metagenomics.</title>
        <authorList>
            <person name="Schulz F."/>
            <person name="Roux S."/>
            <person name="Paez-Espino D."/>
            <person name="Jungbluth S."/>
            <person name="Walsh D.A."/>
            <person name="Denef V.J."/>
            <person name="McMahon K.D."/>
            <person name="Konstantinidis K.T."/>
            <person name="Eloe-Fadrosh E.A."/>
            <person name="Kyrpides N.C."/>
            <person name="Woyke T."/>
        </authorList>
    </citation>
    <scope>NUCLEOTIDE SEQUENCE</scope>
    <source>
        <strain evidence="1">GVMAG-M-3300023179-2</strain>
    </source>
</reference>
<name>A0A6C0EDY0_9ZZZZ</name>
<protein>
    <submittedName>
        <fullName evidence="1">Uncharacterized protein</fullName>
    </submittedName>
</protein>